<dbReference type="Pfam" id="PF13470">
    <property type="entry name" value="PIN_3"/>
    <property type="match status" value="1"/>
</dbReference>
<dbReference type="InterPro" id="IPR002850">
    <property type="entry name" value="PIN_toxin-like"/>
</dbReference>
<proteinExistence type="predicted"/>
<dbReference type="InterPro" id="IPR029060">
    <property type="entry name" value="PIN-like_dom_sf"/>
</dbReference>
<accession>A0A1G2FI70</accession>
<evidence type="ECO:0000259" key="1">
    <source>
        <dbReference type="SMART" id="SM00670"/>
    </source>
</evidence>
<name>A0A1G2FI70_9BACT</name>
<feature type="domain" description="PIN" evidence="1">
    <location>
        <begin position="1"/>
        <end position="117"/>
    </location>
</feature>
<dbReference type="AlphaFoldDB" id="A0A1G2FI70"/>
<sequence length="143" mass="16747">MRVVFDTNILISAFLWQKRLKLIYQAIRQNQLTPCFTKETWDEFLRALAYPKFKKQILKIGIAPDEITRLITSRYYFIPLTPEISVIKDDPSDNNILSAALVTKSEFIISGDRHLLSLKKFVDIPILSPQQFLKRFKKSKTQK</sequence>
<evidence type="ECO:0000313" key="2">
    <source>
        <dbReference type="EMBL" id="OGZ37763.1"/>
    </source>
</evidence>
<gene>
    <name evidence="2" type="ORF">A3E90_00980</name>
</gene>
<dbReference type="SMART" id="SM00670">
    <property type="entry name" value="PINc"/>
    <property type="match status" value="1"/>
</dbReference>
<reference evidence="2 3" key="1">
    <citation type="journal article" date="2016" name="Nat. Commun.">
        <title>Thousands of microbial genomes shed light on interconnected biogeochemical processes in an aquifer system.</title>
        <authorList>
            <person name="Anantharaman K."/>
            <person name="Brown C.T."/>
            <person name="Hug L.A."/>
            <person name="Sharon I."/>
            <person name="Castelle C.J."/>
            <person name="Probst A.J."/>
            <person name="Thomas B.C."/>
            <person name="Singh A."/>
            <person name="Wilkins M.J."/>
            <person name="Karaoz U."/>
            <person name="Brodie E.L."/>
            <person name="Williams K.H."/>
            <person name="Hubbard S.S."/>
            <person name="Banfield J.F."/>
        </authorList>
    </citation>
    <scope>NUCLEOTIDE SEQUENCE [LARGE SCALE GENOMIC DNA]</scope>
</reference>
<dbReference type="PANTHER" id="PTHR34610:SF4">
    <property type="entry name" value="SLL8027 PROTEIN"/>
    <property type="match status" value="1"/>
</dbReference>
<evidence type="ECO:0000313" key="3">
    <source>
        <dbReference type="Proteomes" id="UP000177247"/>
    </source>
</evidence>
<dbReference type="InterPro" id="IPR002716">
    <property type="entry name" value="PIN_dom"/>
</dbReference>
<dbReference type="NCBIfam" id="TIGR00305">
    <property type="entry name" value="putative toxin-antitoxin system toxin component, PIN family"/>
    <property type="match status" value="1"/>
</dbReference>
<dbReference type="PANTHER" id="PTHR34610">
    <property type="entry name" value="SSL7007 PROTEIN"/>
    <property type="match status" value="1"/>
</dbReference>
<comment type="caution">
    <text evidence="2">The sequence shown here is derived from an EMBL/GenBank/DDBJ whole genome shotgun (WGS) entry which is preliminary data.</text>
</comment>
<protein>
    <submittedName>
        <fullName evidence="2">Putative toxin-antitoxin system toxin component, PIN family</fullName>
    </submittedName>
</protein>
<dbReference type="Proteomes" id="UP000177247">
    <property type="component" value="Unassembled WGS sequence"/>
</dbReference>
<organism evidence="2 3">
    <name type="scientific">Candidatus Portnoybacteria bacterium RIFCSPHIGHO2_12_FULL_40_11</name>
    <dbReference type="NCBI Taxonomy" id="1801998"/>
    <lineage>
        <taxon>Bacteria</taxon>
        <taxon>Candidatus Portnoyibacteriota</taxon>
    </lineage>
</organism>
<dbReference type="EMBL" id="MHNC01000045">
    <property type="protein sequence ID" value="OGZ37763.1"/>
    <property type="molecule type" value="Genomic_DNA"/>
</dbReference>
<dbReference type="SUPFAM" id="SSF88723">
    <property type="entry name" value="PIN domain-like"/>
    <property type="match status" value="1"/>
</dbReference>